<organism evidence="1 2">
    <name type="scientific">Dimorphilus gyrociliatus</name>
    <dbReference type="NCBI Taxonomy" id="2664684"/>
    <lineage>
        <taxon>Eukaryota</taxon>
        <taxon>Metazoa</taxon>
        <taxon>Spiralia</taxon>
        <taxon>Lophotrochozoa</taxon>
        <taxon>Annelida</taxon>
        <taxon>Polychaeta</taxon>
        <taxon>Polychaeta incertae sedis</taxon>
        <taxon>Dinophilidae</taxon>
        <taxon>Dimorphilus</taxon>
    </lineage>
</organism>
<proteinExistence type="predicted"/>
<evidence type="ECO:0000313" key="2">
    <source>
        <dbReference type="Proteomes" id="UP000549394"/>
    </source>
</evidence>
<dbReference type="EMBL" id="CAJFCJ010000005">
    <property type="protein sequence ID" value="CAD5114828.1"/>
    <property type="molecule type" value="Genomic_DNA"/>
</dbReference>
<comment type="caution">
    <text evidence="1">The sequence shown here is derived from an EMBL/GenBank/DDBJ whole genome shotgun (WGS) entry which is preliminary data.</text>
</comment>
<dbReference type="Proteomes" id="UP000549394">
    <property type="component" value="Unassembled WGS sequence"/>
</dbReference>
<dbReference type="AlphaFoldDB" id="A0A7I8VHT3"/>
<reference evidence="1 2" key="1">
    <citation type="submission" date="2020-08" db="EMBL/GenBank/DDBJ databases">
        <authorList>
            <person name="Hejnol A."/>
        </authorList>
    </citation>
    <scope>NUCLEOTIDE SEQUENCE [LARGE SCALE GENOMIC DNA]</scope>
</reference>
<accession>A0A7I8VHT3</accession>
<gene>
    <name evidence="1" type="ORF">DGYR_LOCUS3638</name>
</gene>
<dbReference type="OrthoDB" id="10050556at2759"/>
<name>A0A7I8VHT3_9ANNE</name>
<sequence>MTTSDNASCYCCVDNMKKQDDDDLHLNKALDELGMLSTSVKDKRDYIKKVERSESKICLLIKKEESIVTGRKMRRQRVHFQIEPYPTRSSKTKIEDKLKSLSLSDTDKKN</sequence>
<keyword evidence="2" id="KW-1185">Reference proteome</keyword>
<protein>
    <submittedName>
        <fullName evidence="1">Uncharacterized protein</fullName>
    </submittedName>
</protein>
<evidence type="ECO:0000313" key="1">
    <source>
        <dbReference type="EMBL" id="CAD5114828.1"/>
    </source>
</evidence>